<proteinExistence type="predicted"/>
<dbReference type="Proteomes" id="UP000591131">
    <property type="component" value="Unassembled WGS sequence"/>
</dbReference>
<gene>
    <name evidence="2" type="ORF">FOL47_010104</name>
</gene>
<accession>A0A7J6L4R4</accession>
<dbReference type="AlphaFoldDB" id="A0A7J6L4R4"/>
<organism evidence="2 3">
    <name type="scientific">Perkinsus chesapeaki</name>
    <name type="common">Clam parasite</name>
    <name type="synonym">Perkinsus andrewsi</name>
    <dbReference type="NCBI Taxonomy" id="330153"/>
    <lineage>
        <taxon>Eukaryota</taxon>
        <taxon>Sar</taxon>
        <taxon>Alveolata</taxon>
        <taxon>Perkinsozoa</taxon>
        <taxon>Perkinsea</taxon>
        <taxon>Perkinsida</taxon>
        <taxon>Perkinsidae</taxon>
        <taxon>Perkinsus</taxon>
    </lineage>
</organism>
<protein>
    <submittedName>
        <fullName evidence="2">Uncharacterized protein</fullName>
    </submittedName>
</protein>
<evidence type="ECO:0000313" key="2">
    <source>
        <dbReference type="EMBL" id="KAF4654180.1"/>
    </source>
</evidence>
<keyword evidence="3" id="KW-1185">Reference proteome</keyword>
<reference evidence="2 3" key="1">
    <citation type="submission" date="2020-04" db="EMBL/GenBank/DDBJ databases">
        <title>Perkinsus chesapeaki whole genome sequence.</title>
        <authorList>
            <person name="Bogema D.R."/>
        </authorList>
    </citation>
    <scope>NUCLEOTIDE SEQUENCE [LARGE SCALE GENOMIC DNA]</scope>
    <source>
        <strain evidence="2">ATCC PRA-425</strain>
    </source>
</reference>
<feature type="chain" id="PRO_5029692220" evidence="1">
    <location>
        <begin position="19"/>
        <end position="181"/>
    </location>
</feature>
<evidence type="ECO:0000313" key="3">
    <source>
        <dbReference type="Proteomes" id="UP000591131"/>
    </source>
</evidence>
<feature type="signal peptide" evidence="1">
    <location>
        <begin position="1"/>
        <end position="18"/>
    </location>
</feature>
<evidence type="ECO:0000256" key="1">
    <source>
        <dbReference type="SAM" id="SignalP"/>
    </source>
</evidence>
<keyword evidence="1" id="KW-0732">Signal</keyword>
<dbReference type="EMBL" id="JAAPAO010000755">
    <property type="protein sequence ID" value="KAF4654180.1"/>
    <property type="molecule type" value="Genomic_DNA"/>
</dbReference>
<sequence>MRIINKAVSVVLSTLVASKLLVREQDGFTLHSESSHPLLNDEGEVYMRPEGKCEFDEHRKVRGCKCDKMVQSYWDEKTHALNGVVCSKPCLGVIYCPKPPRGTAACVNGACVIKCDKDKDCLQGEYCLTVSKRPKPAVRACALAVYDENKVALSDHRFAIPRSWSSRGVKVHFGWTLSALI</sequence>
<name>A0A7J6L4R4_PERCH</name>
<comment type="caution">
    <text evidence="2">The sequence shown here is derived from an EMBL/GenBank/DDBJ whole genome shotgun (WGS) entry which is preliminary data.</text>
</comment>